<organism evidence="1 2">
    <name type="scientific">Panagrolaimus davidi</name>
    <dbReference type="NCBI Taxonomy" id="227884"/>
    <lineage>
        <taxon>Eukaryota</taxon>
        <taxon>Metazoa</taxon>
        <taxon>Ecdysozoa</taxon>
        <taxon>Nematoda</taxon>
        <taxon>Chromadorea</taxon>
        <taxon>Rhabditida</taxon>
        <taxon>Tylenchina</taxon>
        <taxon>Panagrolaimomorpha</taxon>
        <taxon>Panagrolaimoidea</taxon>
        <taxon>Panagrolaimidae</taxon>
        <taxon>Panagrolaimus</taxon>
    </lineage>
</organism>
<reference evidence="2" key="1">
    <citation type="submission" date="2022-11" db="UniProtKB">
        <authorList>
            <consortium name="WormBaseParasite"/>
        </authorList>
    </citation>
    <scope>IDENTIFICATION</scope>
</reference>
<evidence type="ECO:0000313" key="2">
    <source>
        <dbReference type="WBParaSite" id="PDA_v2.g29165.t1"/>
    </source>
</evidence>
<dbReference type="WBParaSite" id="PDA_v2.g29165.t1">
    <property type="protein sequence ID" value="PDA_v2.g29165.t1"/>
    <property type="gene ID" value="PDA_v2.g29165"/>
</dbReference>
<accession>A0A914QBW0</accession>
<dbReference type="Proteomes" id="UP000887578">
    <property type="component" value="Unplaced"/>
</dbReference>
<name>A0A914QBW0_9BILA</name>
<sequence length="113" mass="12973">MFNVKPEYVVYDIIQLCSNSSLIFVNPKWKFTLSKSDDSSLMITFKTFDGERQANPMILLAMIIKDGINKIQKEINAILDEIEIGFDGFIPNKFLKQNFEKAAERLKIGISFC</sequence>
<dbReference type="AlphaFoldDB" id="A0A914QBW0"/>
<keyword evidence="1" id="KW-1185">Reference proteome</keyword>
<protein>
    <submittedName>
        <fullName evidence="2">Uncharacterized protein</fullName>
    </submittedName>
</protein>
<proteinExistence type="predicted"/>
<evidence type="ECO:0000313" key="1">
    <source>
        <dbReference type="Proteomes" id="UP000887578"/>
    </source>
</evidence>